<dbReference type="Proteomes" id="UP000727056">
    <property type="component" value="Unassembled WGS sequence"/>
</dbReference>
<dbReference type="NCBIfam" id="NF033748">
    <property type="entry name" value="class_F_sortase"/>
    <property type="match status" value="1"/>
</dbReference>
<accession>A0ABX1CEN3</accession>
<organism evidence="3 4">
    <name type="scientific">Streptomyces bohaiensis</name>
    <dbReference type="NCBI Taxonomy" id="1431344"/>
    <lineage>
        <taxon>Bacteria</taxon>
        <taxon>Bacillati</taxon>
        <taxon>Actinomycetota</taxon>
        <taxon>Actinomycetes</taxon>
        <taxon>Kitasatosporales</taxon>
        <taxon>Streptomycetaceae</taxon>
        <taxon>Streptomyces</taxon>
    </lineage>
</organism>
<dbReference type="InterPro" id="IPR005754">
    <property type="entry name" value="Sortase"/>
</dbReference>
<evidence type="ECO:0000313" key="3">
    <source>
        <dbReference type="EMBL" id="NJQ17534.1"/>
    </source>
</evidence>
<feature type="region of interest" description="Disordered" evidence="2">
    <location>
        <begin position="72"/>
        <end position="108"/>
    </location>
</feature>
<feature type="region of interest" description="Disordered" evidence="2">
    <location>
        <begin position="337"/>
        <end position="416"/>
    </location>
</feature>
<gene>
    <name evidence="3" type="ORF">HCN52_22005</name>
</gene>
<name>A0ABX1CEN3_9ACTN</name>
<keyword evidence="4" id="KW-1185">Reference proteome</keyword>
<sequence length="416" mass="42475">LPAQGVRQLRRFPWQKCRAAARWAAGGAYDVEQDRNRTRPQRLAPRSRRMEGAAVVGSVMLCLLVGAMAPGSEKHGDETRASAGAQAPAPDAGAEGSGETLARSEPTRIRVPHIGIDVEVFGADLDPDGGPPTPAEEDAMRAAWYAGGVSPGENGASLIVGHLDTMTGPAAFAGLGMLEPGGRIEVDREDGTTAVFTVEAVEQYPKQDFPNDRVYGATDDAQLRLITCGGRWTSDGGYDANIVAYARLGDGAAAPDDAGNDTGAGASDAEETGADPEFPYHPFVPEGERGDHAPAGPGGGDAARFGGVSLLETLDGMTSLADLPGFDVARWTGGAAATVDPPGSGGEPVESFDEFNDITGGDTDEGFGAGVGVGQVEPFVAEAVPGDLFGPPAGGEFSEPDPGLPPAGSGEPAPGW</sequence>
<evidence type="ECO:0000256" key="2">
    <source>
        <dbReference type="SAM" id="MobiDB-lite"/>
    </source>
</evidence>
<feature type="region of interest" description="Disordered" evidence="2">
    <location>
        <begin position="256"/>
        <end position="301"/>
    </location>
</feature>
<proteinExistence type="predicted"/>
<feature type="non-terminal residue" evidence="3">
    <location>
        <position position="1"/>
    </location>
</feature>
<dbReference type="InterPro" id="IPR042001">
    <property type="entry name" value="Sortase_F"/>
</dbReference>
<keyword evidence="1" id="KW-0378">Hydrolase</keyword>
<feature type="compositionally biased region" description="Low complexity" evidence="2">
    <location>
        <begin position="256"/>
        <end position="267"/>
    </location>
</feature>
<dbReference type="SUPFAM" id="SSF63817">
    <property type="entry name" value="Sortase"/>
    <property type="match status" value="1"/>
</dbReference>
<dbReference type="Gene3D" id="2.40.260.10">
    <property type="entry name" value="Sortase"/>
    <property type="match status" value="1"/>
</dbReference>
<evidence type="ECO:0000313" key="4">
    <source>
        <dbReference type="Proteomes" id="UP000727056"/>
    </source>
</evidence>
<protein>
    <submittedName>
        <fullName evidence="3">Class F sortase</fullName>
    </submittedName>
</protein>
<comment type="caution">
    <text evidence="3">The sequence shown here is derived from an EMBL/GenBank/DDBJ whole genome shotgun (WGS) entry which is preliminary data.</text>
</comment>
<dbReference type="RefSeq" id="WP_168090190.1">
    <property type="nucleotide sequence ID" value="NZ_JAAVJC010000334.1"/>
</dbReference>
<dbReference type="EMBL" id="JAAVJC010000334">
    <property type="protein sequence ID" value="NJQ17534.1"/>
    <property type="molecule type" value="Genomic_DNA"/>
</dbReference>
<dbReference type="Pfam" id="PF04203">
    <property type="entry name" value="Sortase"/>
    <property type="match status" value="1"/>
</dbReference>
<dbReference type="CDD" id="cd05829">
    <property type="entry name" value="Sortase_F"/>
    <property type="match status" value="1"/>
</dbReference>
<evidence type="ECO:0000256" key="1">
    <source>
        <dbReference type="ARBA" id="ARBA00022801"/>
    </source>
</evidence>
<reference evidence="3 4" key="1">
    <citation type="submission" date="2020-03" db="EMBL/GenBank/DDBJ databases">
        <title>Draft genome of Streptomyces sp. ventii, isolated from the Axial Seamount in the Pacific Ocean, and resequencing of the two type strains Streptomyces lonarensis strain NCL 716 and Streptomyces bohaiensis strain 11A07.</title>
        <authorList>
            <person name="Loughran R.M."/>
            <person name="Pfannmuller K.M."/>
            <person name="Wasson B.J."/>
            <person name="Deadmond M.C."/>
            <person name="Paddock B.E."/>
            <person name="Koyack M.J."/>
            <person name="Gallegos D.A."/>
            <person name="Mitchell E.A."/>
            <person name="Ushijima B."/>
            <person name="Saw J.H."/>
            <person name="Mcphail K.L."/>
            <person name="Videau P."/>
        </authorList>
    </citation>
    <scope>NUCLEOTIDE SEQUENCE [LARGE SCALE GENOMIC DNA]</scope>
    <source>
        <strain evidence="3 4">11A07</strain>
    </source>
</reference>
<dbReference type="InterPro" id="IPR023365">
    <property type="entry name" value="Sortase_dom-sf"/>
</dbReference>
<feature type="compositionally biased region" description="Low complexity" evidence="2">
    <location>
        <begin position="81"/>
        <end position="94"/>
    </location>
</feature>